<keyword evidence="1" id="KW-1133">Transmembrane helix</keyword>
<sequence length="308" mass="33555">MDLVWPATAWALWAATLLSAFKVSSRDDSVEAVEAPAPVVEHLRGLRAQDVFHTALFELGAHDWVTIEGDRVTPAPPQPDPLLPYERWVLERVTARIADAPSAPMIALMPDGADLEREFVPLVRECAIELGLARRRWPTMIVPVLLACALVVPWYITVSYAGLSWPGMIATMVSFVAGVGLLMGGRGFLLTSAGREVAAPGIAPANPQQEWIFTGSGWQGVEVEPAGPSAEGPSRREVAGHVVKRWAEAESDSCHYYIALHDGSSEKATAFMVDQGLYEDVLPGDSVRLLVRPRSGTVVRLLAHDRHW</sequence>
<dbReference type="EMBL" id="JBHSBI010000013">
    <property type="protein sequence ID" value="MFC4010721.1"/>
    <property type="molecule type" value="Genomic_DNA"/>
</dbReference>
<feature type="transmembrane region" description="Helical" evidence="1">
    <location>
        <begin position="137"/>
        <end position="157"/>
    </location>
</feature>
<evidence type="ECO:0000256" key="1">
    <source>
        <dbReference type="SAM" id="Phobius"/>
    </source>
</evidence>
<comment type="caution">
    <text evidence="2">The sequence shown here is derived from an EMBL/GenBank/DDBJ whole genome shotgun (WGS) entry which is preliminary data.</text>
</comment>
<reference evidence="3" key="1">
    <citation type="journal article" date="2019" name="Int. J. Syst. Evol. Microbiol.">
        <title>The Global Catalogue of Microorganisms (GCM) 10K type strain sequencing project: providing services to taxonomists for standard genome sequencing and annotation.</title>
        <authorList>
            <consortium name="The Broad Institute Genomics Platform"/>
            <consortium name="The Broad Institute Genome Sequencing Center for Infectious Disease"/>
            <person name="Wu L."/>
            <person name="Ma J."/>
        </authorList>
    </citation>
    <scope>NUCLEOTIDE SEQUENCE [LARGE SCALE GENOMIC DNA]</scope>
    <source>
        <strain evidence="3">TBRC 1276</strain>
    </source>
</reference>
<keyword evidence="1" id="KW-0472">Membrane</keyword>
<gene>
    <name evidence="2" type="ORF">ACFOY2_26070</name>
</gene>
<protein>
    <recommendedName>
        <fullName evidence="4">DUF2207 domain-containing protein</fullName>
    </recommendedName>
</protein>
<dbReference type="RefSeq" id="WP_379530715.1">
    <property type="nucleotide sequence ID" value="NZ_JBHSBI010000013.1"/>
</dbReference>
<proteinExistence type="predicted"/>
<evidence type="ECO:0000313" key="2">
    <source>
        <dbReference type="EMBL" id="MFC4010721.1"/>
    </source>
</evidence>
<evidence type="ECO:0008006" key="4">
    <source>
        <dbReference type="Google" id="ProtNLM"/>
    </source>
</evidence>
<feature type="transmembrane region" description="Helical" evidence="1">
    <location>
        <begin position="163"/>
        <end position="185"/>
    </location>
</feature>
<organism evidence="2 3">
    <name type="scientific">Nonomuraea purpurea</name>
    <dbReference type="NCBI Taxonomy" id="1849276"/>
    <lineage>
        <taxon>Bacteria</taxon>
        <taxon>Bacillati</taxon>
        <taxon>Actinomycetota</taxon>
        <taxon>Actinomycetes</taxon>
        <taxon>Streptosporangiales</taxon>
        <taxon>Streptosporangiaceae</taxon>
        <taxon>Nonomuraea</taxon>
    </lineage>
</organism>
<keyword evidence="3" id="KW-1185">Reference proteome</keyword>
<accession>A0ABV8GDG3</accession>
<name>A0ABV8GDG3_9ACTN</name>
<dbReference type="Proteomes" id="UP001595851">
    <property type="component" value="Unassembled WGS sequence"/>
</dbReference>
<keyword evidence="1" id="KW-0812">Transmembrane</keyword>
<evidence type="ECO:0000313" key="3">
    <source>
        <dbReference type="Proteomes" id="UP001595851"/>
    </source>
</evidence>